<dbReference type="EMBL" id="BONP01000006">
    <property type="protein sequence ID" value="GIG39545.1"/>
    <property type="molecule type" value="Genomic_DNA"/>
</dbReference>
<protein>
    <submittedName>
        <fullName evidence="1">Uncharacterized protein</fullName>
    </submittedName>
</protein>
<name>A0ABQ4DJP1_9CELL</name>
<keyword evidence="2" id="KW-1185">Reference proteome</keyword>
<evidence type="ECO:0000313" key="2">
    <source>
        <dbReference type="Proteomes" id="UP000614741"/>
    </source>
</evidence>
<reference evidence="1 2" key="1">
    <citation type="submission" date="2021-01" db="EMBL/GenBank/DDBJ databases">
        <title>Whole genome shotgun sequence of Cellulomonas phragmiteti NBRC 110785.</title>
        <authorList>
            <person name="Komaki H."/>
            <person name="Tamura T."/>
        </authorList>
    </citation>
    <scope>NUCLEOTIDE SEQUENCE [LARGE SCALE GENOMIC DNA]</scope>
    <source>
        <strain evidence="1 2">NBRC 110785</strain>
    </source>
</reference>
<dbReference type="Proteomes" id="UP000614741">
    <property type="component" value="Unassembled WGS sequence"/>
</dbReference>
<accession>A0ABQ4DJP1</accession>
<proteinExistence type="predicted"/>
<comment type="caution">
    <text evidence="1">The sequence shown here is derived from an EMBL/GenBank/DDBJ whole genome shotgun (WGS) entry which is preliminary data.</text>
</comment>
<gene>
    <name evidence="1" type="ORF">Cph01nite_13070</name>
</gene>
<organism evidence="1 2">
    <name type="scientific">Cellulomonas phragmiteti</name>
    <dbReference type="NCBI Taxonomy" id="478780"/>
    <lineage>
        <taxon>Bacteria</taxon>
        <taxon>Bacillati</taxon>
        <taxon>Actinomycetota</taxon>
        <taxon>Actinomycetes</taxon>
        <taxon>Micrococcales</taxon>
        <taxon>Cellulomonadaceae</taxon>
        <taxon>Cellulomonas</taxon>
    </lineage>
</organism>
<dbReference type="RefSeq" id="WP_203672516.1">
    <property type="nucleotide sequence ID" value="NZ_BONP01000006.1"/>
</dbReference>
<sequence length="79" mass="8990">MERSEARVPVGEAMPGLQIHPLEDGEAWKFAFVLIKVDLGDGETTWSYRTSAPPNREELLGALTVHTDLLRRELLDEWE</sequence>
<evidence type="ECO:0000313" key="1">
    <source>
        <dbReference type="EMBL" id="GIG39545.1"/>
    </source>
</evidence>